<keyword evidence="13" id="KW-0234">DNA repair</keyword>
<keyword evidence="14" id="KW-0413">Isomerase</keyword>
<feature type="domain" description="Helicase ATP-binding" evidence="18">
    <location>
        <begin position="30"/>
        <end position="198"/>
    </location>
</feature>
<evidence type="ECO:0000256" key="7">
    <source>
        <dbReference type="ARBA" id="ARBA00022801"/>
    </source>
</evidence>
<keyword evidence="9" id="KW-0862">Zinc</keyword>
<dbReference type="Pfam" id="PF00570">
    <property type="entry name" value="HRDC"/>
    <property type="match status" value="1"/>
</dbReference>
<dbReference type="GO" id="GO:0005524">
    <property type="term" value="F:ATP binding"/>
    <property type="evidence" value="ECO:0007669"/>
    <property type="project" value="UniProtKB-KW"/>
</dbReference>
<dbReference type="Proteomes" id="UP000037822">
    <property type="component" value="Unassembled WGS sequence"/>
</dbReference>
<dbReference type="Pfam" id="PF00271">
    <property type="entry name" value="Helicase_C"/>
    <property type="match status" value="1"/>
</dbReference>
<dbReference type="InterPro" id="IPR044876">
    <property type="entry name" value="HRDC_dom_sf"/>
</dbReference>
<dbReference type="InterPro" id="IPR010997">
    <property type="entry name" value="HRDC-like_sf"/>
</dbReference>
<dbReference type="NCBIfam" id="TIGR00614">
    <property type="entry name" value="recQ_fam"/>
    <property type="match status" value="1"/>
</dbReference>
<dbReference type="SMART" id="SM00956">
    <property type="entry name" value="RQC"/>
    <property type="match status" value="1"/>
</dbReference>
<keyword evidence="7" id="KW-0378">Hydrolase</keyword>
<evidence type="ECO:0000256" key="3">
    <source>
        <dbReference type="ARBA" id="ARBA00005446"/>
    </source>
</evidence>
<dbReference type="Gene3D" id="1.10.150.80">
    <property type="entry name" value="HRDC domain"/>
    <property type="match status" value="1"/>
</dbReference>
<keyword evidence="8 20" id="KW-0347">Helicase</keyword>
<dbReference type="GO" id="GO:0006260">
    <property type="term" value="P:DNA replication"/>
    <property type="evidence" value="ECO:0007669"/>
    <property type="project" value="InterPro"/>
</dbReference>
<dbReference type="InterPro" id="IPR036388">
    <property type="entry name" value="WH-like_DNA-bd_sf"/>
</dbReference>
<dbReference type="GO" id="GO:0006281">
    <property type="term" value="P:DNA repair"/>
    <property type="evidence" value="ECO:0007669"/>
    <property type="project" value="UniProtKB-KW"/>
</dbReference>
<keyword evidence="12" id="KW-0233">DNA recombination</keyword>
<gene>
    <name evidence="20" type="ORF">AE618_17695</name>
</gene>
<dbReference type="GO" id="GO:0003677">
    <property type="term" value="F:DNA binding"/>
    <property type="evidence" value="ECO:0007669"/>
    <property type="project" value="UniProtKB-KW"/>
</dbReference>
<evidence type="ECO:0000256" key="12">
    <source>
        <dbReference type="ARBA" id="ARBA00023172"/>
    </source>
</evidence>
<evidence type="ECO:0000256" key="2">
    <source>
        <dbReference type="ARBA" id="ARBA00001947"/>
    </source>
</evidence>
<proteinExistence type="inferred from homology"/>
<evidence type="ECO:0000256" key="6">
    <source>
        <dbReference type="ARBA" id="ARBA00022763"/>
    </source>
</evidence>
<comment type="cofactor">
    <cofactor evidence="1">
        <name>Mg(2+)</name>
        <dbReference type="ChEBI" id="CHEBI:18420"/>
    </cofactor>
</comment>
<dbReference type="CDD" id="cd18794">
    <property type="entry name" value="SF2_C_RecQ"/>
    <property type="match status" value="1"/>
</dbReference>
<dbReference type="OrthoDB" id="9760034at2"/>
<feature type="domain" description="Helicase C-terminal" evidence="19">
    <location>
        <begin position="222"/>
        <end position="368"/>
    </location>
</feature>
<dbReference type="FunFam" id="3.40.50.300:FF:000156">
    <property type="entry name" value="ATP-dependent DNA helicase recQ"/>
    <property type="match status" value="1"/>
</dbReference>
<dbReference type="InterPro" id="IPR001650">
    <property type="entry name" value="Helicase_C-like"/>
</dbReference>
<name>A0A0N1F570_9HYPH</name>
<dbReference type="SMART" id="SM00487">
    <property type="entry name" value="DEXDc"/>
    <property type="match status" value="1"/>
</dbReference>
<evidence type="ECO:0000256" key="13">
    <source>
        <dbReference type="ARBA" id="ARBA00023204"/>
    </source>
</evidence>
<evidence type="ECO:0000259" key="18">
    <source>
        <dbReference type="PROSITE" id="PS51192"/>
    </source>
</evidence>
<dbReference type="SMART" id="SM00341">
    <property type="entry name" value="HRDC"/>
    <property type="match status" value="1"/>
</dbReference>
<keyword evidence="21" id="KW-1185">Reference proteome</keyword>
<comment type="catalytic activity">
    <reaction evidence="15">
        <text>Couples ATP hydrolysis with the unwinding of duplex DNA by translocating in the 3'-5' direction.</text>
        <dbReference type="EC" id="5.6.2.4"/>
    </reaction>
</comment>
<dbReference type="GO" id="GO:0009378">
    <property type="term" value="F:four-way junction helicase activity"/>
    <property type="evidence" value="ECO:0007669"/>
    <property type="project" value="TreeGrafter"/>
</dbReference>
<dbReference type="PANTHER" id="PTHR13710:SF105">
    <property type="entry name" value="ATP-DEPENDENT DNA HELICASE Q1"/>
    <property type="match status" value="1"/>
</dbReference>
<evidence type="ECO:0000256" key="15">
    <source>
        <dbReference type="ARBA" id="ARBA00034617"/>
    </source>
</evidence>
<dbReference type="RefSeq" id="WP_054210351.1">
    <property type="nucleotide sequence ID" value="NZ_LGSZ01000048.1"/>
</dbReference>
<evidence type="ECO:0000256" key="14">
    <source>
        <dbReference type="ARBA" id="ARBA00023235"/>
    </source>
</evidence>
<evidence type="ECO:0000256" key="1">
    <source>
        <dbReference type="ARBA" id="ARBA00001946"/>
    </source>
</evidence>
<dbReference type="CDD" id="cd17920">
    <property type="entry name" value="DEXHc_RecQ"/>
    <property type="match status" value="1"/>
</dbReference>
<dbReference type="GO" id="GO:0043138">
    <property type="term" value="F:3'-5' DNA helicase activity"/>
    <property type="evidence" value="ECO:0007669"/>
    <property type="project" value="UniProtKB-EC"/>
</dbReference>
<dbReference type="SUPFAM" id="SSF47819">
    <property type="entry name" value="HRDC-like"/>
    <property type="match status" value="1"/>
</dbReference>
<dbReference type="GO" id="GO:0016787">
    <property type="term" value="F:hydrolase activity"/>
    <property type="evidence" value="ECO:0007669"/>
    <property type="project" value="UniProtKB-KW"/>
</dbReference>
<comment type="cofactor">
    <cofactor evidence="2">
        <name>Zn(2+)</name>
        <dbReference type="ChEBI" id="CHEBI:29105"/>
    </cofactor>
</comment>
<keyword evidence="4" id="KW-0479">Metal-binding</keyword>
<keyword evidence="11" id="KW-0238">DNA-binding</keyword>
<organism evidence="20 21">
    <name type="scientific">Bosea vaviloviae</name>
    <dbReference type="NCBI Taxonomy" id="1526658"/>
    <lineage>
        <taxon>Bacteria</taxon>
        <taxon>Pseudomonadati</taxon>
        <taxon>Pseudomonadota</taxon>
        <taxon>Alphaproteobacteria</taxon>
        <taxon>Hyphomicrobiales</taxon>
        <taxon>Boseaceae</taxon>
        <taxon>Bosea</taxon>
    </lineage>
</organism>
<dbReference type="FunFam" id="3.40.50.300:FF:000296">
    <property type="entry name" value="ATP-dependent DNA helicase RecQ"/>
    <property type="match status" value="1"/>
</dbReference>
<comment type="caution">
    <text evidence="20">The sequence shown here is derived from an EMBL/GenBank/DDBJ whole genome shotgun (WGS) entry which is preliminary data.</text>
</comment>
<evidence type="ECO:0000259" key="17">
    <source>
        <dbReference type="PROSITE" id="PS50967"/>
    </source>
</evidence>
<dbReference type="PANTHER" id="PTHR13710">
    <property type="entry name" value="DNA HELICASE RECQ FAMILY MEMBER"/>
    <property type="match status" value="1"/>
</dbReference>
<dbReference type="InterPro" id="IPR004589">
    <property type="entry name" value="DNA_helicase_ATP-dep_RecQ"/>
</dbReference>
<evidence type="ECO:0000256" key="11">
    <source>
        <dbReference type="ARBA" id="ARBA00023125"/>
    </source>
</evidence>
<evidence type="ECO:0000256" key="4">
    <source>
        <dbReference type="ARBA" id="ARBA00022723"/>
    </source>
</evidence>
<dbReference type="EMBL" id="LGSZ01000048">
    <property type="protein sequence ID" value="KPH79679.1"/>
    <property type="molecule type" value="Genomic_DNA"/>
</dbReference>
<dbReference type="SUPFAM" id="SSF46785">
    <property type="entry name" value="Winged helix' DNA-binding domain"/>
    <property type="match status" value="1"/>
</dbReference>
<dbReference type="SMART" id="SM00490">
    <property type="entry name" value="HELICc"/>
    <property type="match status" value="1"/>
</dbReference>
<comment type="similarity">
    <text evidence="3">Belongs to the helicase family. RecQ subfamily.</text>
</comment>
<dbReference type="InterPro" id="IPR014001">
    <property type="entry name" value="Helicase_ATP-bd"/>
</dbReference>
<dbReference type="Pfam" id="PF09382">
    <property type="entry name" value="RQC"/>
    <property type="match status" value="1"/>
</dbReference>
<dbReference type="PATRIC" id="fig|1526658.3.peg.292"/>
<dbReference type="InterPro" id="IPR032284">
    <property type="entry name" value="RecQ_Zn-bd"/>
</dbReference>
<evidence type="ECO:0000313" key="20">
    <source>
        <dbReference type="EMBL" id="KPH79679.1"/>
    </source>
</evidence>
<dbReference type="GO" id="GO:0009432">
    <property type="term" value="P:SOS response"/>
    <property type="evidence" value="ECO:0007669"/>
    <property type="project" value="UniProtKB-UniRule"/>
</dbReference>
<sequence>MPHPAESHARAILKSVFGYDDFRPGQWEVIEAALAGQDVFAVMPTGSGKSMCYQLPALVAGGLTLVVSPLIALMRDQVGQLTRAGVAAASLNSMNSESEAAEAWDRLNAGDLRLLFVSPERLAGEGLVSRLRRLGVTRLAIDEAHCVSQWGHDFRPEYRLLAKTREALGGVPVTALTATADRQTRDDIAQQLFPNPPHLVVHSFDRPNLKLSFAPKDQPRRQIDEFLRSHRGGSGIVYCSSRNRTEKLADGLREKGWNALPYHAGLDQSVRNRNQDIFLQEDGVVVCATIAFGMGINKPDVRFVVHADMPGSIESYYQEIGRAGRDGLNADTLTLYGIDDMSLRRRQIDEKAIDDERRRIEHRRLNAMIDLCESALCRRSALLAYFGEETPSCPHGNAPIRCDLCGADAPELADATLDARKLLSAVARSGQRFGAAHLADILTGTATEAIRRQNHDGLKTFGVGQDKPKSAWTALTRKLFAAGALAEASVEHGGFCLTEKGEDILFGRETIALRADPHVDRRIRRAGREAARADGLDEGTAGLFEHLRQLRLSLAREEGVAAYIIFTDRTLIAMARARPGGLEQMRAIEGVGERKLTQYGEAFLEAIAGFAG</sequence>
<dbReference type="GO" id="GO:0043590">
    <property type="term" value="C:bacterial nucleoid"/>
    <property type="evidence" value="ECO:0007669"/>
    <property type="project" value="TreeGrafter"/>
</dbReference>
<dbReference type="Pfam" id="PF16124">
    <property type="entry name" value="RecQ_Zn_bind"/>
    <property type="match status" value="1"/>
</dbReference>
<dbReference type="InterPro" id="IPR027417">
    <property type="entry name" value="P-loop_NTPase"/>
</dbReference>
<dbReference type="InterPro" id="IPR011545">
    <property type="entry name" value="DEAD/DEAH_box_helicase_dom"/>
</dbReference>
<dbReference type="SUPFAM" id="SSF52540">
    <property type="entry name" value="P-loop containing nucleoside triphosphate hydrolases"/>
    <property type="match status" value="1"/>
</dbReference>
<dbReference type="InterPro" id="IPR018982">
    <property type="entry name" value="RQC_domain"/>
</dbReference>
<dbReference type="EC" id="5.6.2.4" evidence="16"/>
<evidence type="ECO:0000256" key="16">
    <source>
        <dbReference type="NCBIfam" id="TIGR01389"/>
    </source>
</evidence>
<evidence type="ECO:0000256" key="8">
    <source>
        <dbReference type="ARBA" id="ARBA00022806"/>
    </source>
</evidence>
<keyword evidence="5" id="KW-0547">Nucleotide-binding</keyword>
<dbReference type="InterPro" id="IPR006293">
    <property type="entry name" value="DNA_helicase_ATP-dep_RecQ_bac"/>
</dbReference>
<evidence type="ECO:0000256" key="9">
    <source>
        <dbReference type="ARBA" id="ARBA00022833"/>
    </source>
</evidence>
<dbReference type="PROSITE" id="PS51192">
    <property type="entry name" value="HELICASE_ATP_BIND_1"/>
    <property type="match status" value="1"/>
</dbReference>
<keyword evidence="10" id="KW-0067">ATP-binding</keyword>
<dbReference type="PROSITE" id="PS50967">
    <property type="entry name" value="HRDC"/>
    <property type="match status" value="1"/>
</dbReference>
<dbReference type="GO" id="GO:0030894">
    <property type="term" value="C:replisome"/>
    <property type="evidence" value="ECO:0007669"/>
    <property type="project" value="TreeGrafter"/>
</dbReference>
<evidence type="ECO:0000256" key="10">
    <source>
        <dbReference type="ARBA" id="ARBA00022840"/>
    </source>
</evidence>
<dbReference type="GO" id="GO:0006310">
    <property type="term" value="P:DNA recombination"/>
    <property type="evidence" value="ECO:0007669"/>
    <property type="project" value="UniProtKB-UniRule"/>
</dbReference>
<reference evidence="20 21" key="1">
    <citation type="submission" date="2015-07" db="EMBL/GenBank/DDBJ databases">
        <title>Whole genome sequencing of Bosea vaviloviae isolated from cave pool.</title>
        <authorList>
            <person name="Tan N.E.H."/>
            <person name="Lee Y.P."/>
            <person name="Gan H.M."/>
            <person name="Barton H."/>
            <person name="Savka M.A."/>
        </authorList>
    </citation>
    <scope>NUCLEOTIDE SEQUENCE [LARGE SCALE GENOMIC DNA]</scope>
    <source>
        <strain evidence="20 21">SD260</strain>
    </source>
</reference>
<evidence type="ECO:0000256" key="5">
    <source>
        <dbReference type="ARBA" id="ARBA00022741"/>
    </source>
</evidence>
<dbReference type="AlphaFoldDB" id="A0A0N1F570"/>
<accession>A0A0N1F570</accession>
<evidence type="ECO:0000313" key="21">
    <source>
        <dbReference type="Proteomes" id="UP000037822"/>
    </source>
</evidence>
<dbReference type="InterPro" id="IPR036390">
    <property type="entry name" value="WH_DNA-bd_sf"/>
</dbReference>
<dbReference type="GO" id="GO:0046872">
    <property type="term" value="F:metal ion binding"/>
    <property type="evidence" value="ECO:0007669"/>
    <property type="project" value="UniProtKB-KW"/>
</dbReference>
<dbReference type="Gene3D" id="1.10.10.10">
    <property type="entry name" value="Winged helix-like DNA-binding domain superfamily/Winged helix DNA-binding domain"/>
    <property type="match status" value="1"/>
</dbReference>
<feature type="domain" description="HRDC" evidence="17">
    <location>
        <begin position="537"/>
        <end position="612"/>
    </location>
</feature>
<evidence type="ECO:0000259" key="19">
    <source>
        <dbReference type="PROSITE" id="PS51194"/>
    </source>
</evidence>
<dbReference type="Gene3D" id="3.40.50.300">
    <property type="entry name" value="P-loop containing nucleotide triphosphate hydrolases"/>
    <property type="match status" value="2"/>
</dbReference>
<dbReference type="InterPro" id="IPR002121">
    <property type="entry name" value="HRDC_dom"/>
</dbReference>
<dbReference type="PROSITE" id="PS51194">
    <property type="entry name" value="HELICASE_CTER"/>
    <property type="match status" value="1"/>
</dbReference>
<dbReference type="NCBIfam" id="TIGR01389">
    <property type="entry name" value="recQ"/>
    <property type="match status" value="1"/>
</dbReference>
<protein>
    <recommendedName>
        <fullName evidence="16">DNA helicase RecQ</fullName>
        <ecNumber evidence="16">5.6.2.4</ecNumber>
    </recommendedName>
</protein>
<dbReference type="GO" id="GO:0005737">
    <property type="term" value="C:cytoplasm"/>
    <property type="evidence" value="ECO:0007669"/>
    <property type="project" value="TreeGrafter"/>
</dbReference>
<keyword evidence="6" id="KW-0227">DNA damage</keyword>
<dbReference type="Pfam" id="PF00270">
    <property type="entry name" value="DEAD"/>
    <property type="match status" value="1"/>
</dbReference>